<organism evidence="5 6">
    <name type="scientific">Roseibium salinum</name>
    <dbReference type="NCBI Taxonomy" id="1604349"/>
    <lineage>
        <taxon>Bacteria</taxon>
        <taxon>Pseudomonadati</taxon>
        <taxon>Pseudomonadota</taxon>
        <taxon>Alphaproteobacteria</taxon>
        <taxon>Hyphomicrobiales</taxon>
        <taxon>Stappiaceae</taxon>
        <taxon>Roseibium</taxon>
    </lineage>
</organism>
<evidence type="ECO:0000313" key="5">
    <source>
        <dbReference type="EMBL" id="MCX2721097.1"/>
    </source>
</evidence>
<dbReference type="PROSITE" id="PS01117">
    <property type="entry name" value="HTH_MARR_1"/>
    <property type="match status" value="1"/>
</dbReference>
<sequence>MMEKTLSRSESAAKRFGPTSRSLPIALLRTREAIMAPIREMLQESGISEQQWRILRVVDEAGEIEQTAIAQGACLQLPSLTRILRSMEADGFISRRNDEADRRRTLVSVTENGRSLIADHQPRNAEIFKRLEAEFGREKLEQLLDLLEDLQKVRF</sequence>
<dbReference type="PROSITE" id="PS50995">
    <property type="entry name" value="HTH_MARR_2"/>
    <property type="match status" value="1"/>
</dbReference>
<accession>A0ABT3QVZ6</accession>
<keyword evidence="1" id="KW-0805">Transcription regulation</keyword>
<protein>
    <submittedName>
        <fullName evidence="5">Homoprotocatechuate degradation operon regulator HpaR</fullName>
    </submittedName>
</protein>
<dbReference type="PANTHER" id="PTHR42756:SF1">
    <property type="entry name" value="TRANSCRIPTIONAL REPRESSOR OF EMRAB OPERON"/>
    <property type="match status" value="1"/>
</dbReference>
<dbReference type="Gene3D" id="1.10.10.10">
    <property type="entry name" value="Winged helix-like DNA-binding domain superfamily/Winged helix DNA-binding domain"/>
    <property type="match status" value="1"/>
</dbReference>
<dbReference type="InterPro" id="IPR036390">
    <property type="entry name" value="WH_DNA-bd_sf"/>
</dbReference>
<name>A0ABT3QVZ6_9HYPH</name>
<gene>
    <name evidence="5" type="primary">hpaR</name>
    <name evidence="5" type="ORF">ON753_01550</name>
</gene>
<dbReference type="InterPro" id="IPR023187">
    <property type="entry name" value="Tscrpt_reg_MarR-type_CS"/>
</dbReference>
<dbReference type="PRINTS" id="PR00598">
    <property type="entry name" value="HTHMARR"/>
</dbReference>
<dbReference type="Proteomes" id="UP001300261">
    <property type="component" value="Unassembled WGS sequence"/>
</dbReference>
<comment type="caution">
    <text evidence="5">The sequence shown here is derived from an EMBL/GenBank/DDBJ whole genome shotgun (WGS) entry which is preliminary data.</text>
</comment>
<dbReference type="RefSeq" id="WP_265960793.1">
    <property type="nucleotide sequence ID" value="NZ_JAPEVI010000001.1"/>
</dbReference>
<dbReference type="InterPro" id="IPR012712">
    <property type="entry name" value="HpaR/FarR"/>
</dbReference>
<dbReference type="SMART" id="SM00347">
    <property type="entry name" value="HTH_MARR"/>
    <property type="match status" value="1"/>
</dbReference>
<keyword evidence="3" id="KW-0804">Transcription</keyword>
<dbReference type="PANTHER" id="PTHR42756">
    <property type="entry name" value="TRANSCRIPTIONAL REGULATOR, MARR"/>
    <property type="match status" value="1"/>
</dbReference>
<evidence type="ECO:0000256" key="1">
    <source>
        <dbReference type="ARBA" id="ARBA00023015"/>
    </source>
</evidence>
<dbReference type="NCBIfam" id="TIGR02337">
    <property type="entry name" value="HpaR"/>
    <property type="match status" value="1"/>
</dbReference>
<keyword evidence="6" id="KW-1185">Reference proteome</keyword>
<dbReference type="EMBL" id="JAPEVI010000001">
    <property type="protein sequence ID" value="MCX2721097.1"/>
    <property type="molecule type" value="Genomic_DNA"/>
</dbReference>
<dbReference type="Pfam" id="PF01047">
    <property type="entry name" value="MarR"/>
    <property type="match status" value="1"/>
</dbReference>
<dbReference type="InterPro" id="IPR036388">
    <property type="entry name" value="WH-like_DNA-bd_sf"/>
</dbReference>
<evidence type="ECO:0000256" key="3">
    <source>
        <dbReference type="ARBA" id="ARBA00023163"/>
    </source>
</evidence>
<dbReference type="SUPFAM" id="SSF46785">
    <property type="entry name" value="Winged helix' DNA-binding domain"/>
    <property type="match status" value="1"/>
</dbReference>
<evidence type="ECO:0000313" key="6">
    <source>
        <dbReference type="Proteomes" id="UP001300261"/>
    </source>
</evidence>
<feature type="domain" description="HTH marR-type" evidence="4">
    <location>
        <begin position="20"/>
        <end position="152"/>
    </location>
</feature>
<evidence type="ECO:0000259" key="4">
    <source>
        <dbReference type="PROSITE" id="PS50995"/>
    </source>
</evidence>
<proteinExistence type="predicted"/>
<reference evidence="5 6" key="1">
    <citation type="journal article" date="2016" name="Int. J. Syst. Evol. Microbiol.">
        <title>Labrenzia salina sp. nov., isolated from the rhizosphere of the halophyte Arthrocnemum macrostachyum.</title>
        <authorList>
            <person name="Camacho M."/>
            <person name="Redondo-Gomez S."/>
            <person name="Rodriguez-Llorente I."/>
            <person name="Rohde M."/>
            <person name="Sproer C."/>
            <person name="Schumann P."/>
            <person name="Klenk H.P."/>
            <person name="Montero-Calasanz M.D.C."/>
        </authorList>
    </citation>
    <scope>NUCLEOTIDE SEQUENCE [LARGE SCALE GENOMIC DNA]</scope>
    <source>
        <strain evidence="5 6">DSM 29163</strain>
    </source>
</reference>
<evidence type="ECO:0000256" key="2">
    <source>
        <dbReference type="ARBA" id="ARBA00023125"/>
    </source>
</evidence>
<dbReference type="InterPro" id="IPR000835">
    <property type="entry name" value="HTH_MarR-typ"/>
</dbReference>
<keyword evidence="2" id="KW-0238">DNA-binding</keyword>